<dbReference type="EMBL" id="JAGKHQ010000006">
    <property type="protein sequence ID" value="KAG7514416.1"/>
    <property type="molecule type" value="Genomic_DNA"/>
</dbReference>
<comment type="caution">
    <text evidence="2">The sequence shown here is derived from an EMBL/GenBank/DDBJ whole genome shotgun (WGS) entry which is preliminary data.</text>
</comment>
<name>A0AAV6SAI5_SOLSE</name>
<feature type="region of interest" description="Disordered" evidence="1">
    <location>
        <begin position="64"/>
        <end position="93"/>
    </location>
</feature>
<dbReference type="AlphaFoldDB" id="A0AAV6SAI5"/>
<proteinExistence type="predicted"/>
<feature type="compositionally biased region" description="Polar residues" evidence="1">
    <location>
        <begin position="79"/>
        <end position="93"/>
    </location>
</feature>
<evidence type="ECO:0000313" key="2">
    <source>
        <dbReference type="EMBL" id="KAG7514416.1"/>
    </source>
</evidence>
<reference evidence="2 3" key="1">
    <citation type="journal article" date="2021" name="Sci. Rep.">
        <title>Chromosome anchoring in Senegalese sole (Solea senegalensis) reveals sex-associated markers and genome rearrangements in flatfish.</title>
        <authorList>
            <person name="Guerrero-Cozar I."/>
            <person name="Gomez-Garrido J."/>
            <person name="Berbel C."/>
            <person name="Martinez-Blanch J.F."/>
            <person name="Alioto T."/>
            <person name="Claros M.G."/>
            <person name="Gagnaire P.A."/>
            <person name="Manchado M."/>
        </authorList>
    </citation>
    <scope>NUCLEOTIDE SEQUENCE [LARGE SCALE GENOMIC DNA]</scope>
    <source>
        <strain evidence="2">Sse05_10M</strain>
    </source>
</reference>
<organism evidence="2 3">
    <name type="scientific">Solea senegalensis</name>
    <name type="common">Senegalese sole</name>
    <dbReference type="NCBI Taxonomy" id="28829"/>
    <lineage>
        <taxon>Eukaryota</taxon>
        <taxon>Metazoa</taxon>
        <taxon>Chordata</taxon>
        <taxon>Craniata</taxon>
        <taxon>Vertebrata</taxon>
        <taxon>Euteleostomi</taxon>
        <taxon>Actinopterygii</taxon>
        <taxon>Neopterygii</taxon>
        <taxon>Teleostei</taxon>
        <taxon>Neoteleostei</taxon>
        <taxon>Acanthomorphata</taxon>
        <taxon>Carangaria</taxon>
        <taxon>Pleuronectiformes</taxon>
        <taxon>Pleuronectoidei</taxon>
        <taxon>Soleidae</taxon>
        <taxon>Solea</taxon>
    </lineage>
</organism>
<sequence length="93" mass="10190">MRGTRRGQVLVEVKTGTRPQRVKSCSADSGSGPTQWHTGAEVSVNPECHGQPLREGDRGLEIQTNQGKKRVQQPPPHNPNTGGQNAQNYEYNV</sequence>
<feature type="compositionally biased region" description="Polar residues" evidence="1">
    <location>
        <begin position="26"/>
        <end position="36"/>
    </location>
</feature>
<evidence type="ECO:0000256" key="1">
    <source>
        <dbReference type="SAM" id="MobiDB-lite"/>
    </source>
</evidence>
<dbReference type="Proteomes" id="UP000693946">
    <property type="component" value="Linkage Group LG14"/>
</dbReference>
<protein>
    <submittedName>
        <fullName evidence="2">Uncharacterized protein</fullName>
    </submittedName>
</protein>
<accession>A0AAV6SAI5</accession>
<keyword evidence="3" id="KW-1185">Reference proteome</keyword>
<gene>
    <name evidence="2" type="ORF">JOB18_033110</name>
</gene>
<evidence type="ECO:0000313" key="3">
    <source>
        <dbReference type="Proteomes" id="UP000693946"/>
    </source>
</evidence>
<feature type="region of interest" description="Disordered" evidence="1">
    <location>
        <begin position="1"/>
        <end position="36"/>
    </location>
</feature>